<dbReference type="PATRIC" id="fig|698759.3.peg.8389"/>
<gene>
    <name evidence="1" type="ORF">STRIP9103_00030</name>
</gene>
<name>L1KJW1_9ACTN</name>
<evidence type="ECO:0000313" key="2">
    <source>
        <dbReference type="Proteomes" id="UP000010411"/>
    </source>
</evidence>
<dbReference type="AlphaFoldDB" id="L1KJW1"/>
<reference evidence="1 2" key="1">
    <citation type="submission" date="2012-11" db="EMBL/GenBank/DDBJ databases">
        <authorList>
            <person name="Huguet-Tapia J.C."/>
            <person name="Durkin A.S."/>
            <person name="Pettis G.S."/>
            <person name="Badger J.H."/>
        </authorList>
    </citation>
    <scope>NUCLEOTIDE SEQUENCE [LARGE SCALE GENOMIC DNA]</scope>
    <source>
        <strain evidence="1 2">91-03</strain>
    </source>
</reference>
<dbReference type="EMBL" id="AEJC01000627">
    <property type="protein sequence ID" value="EKX60872.1"/>
    <property type="molecule type" value="Genomic_DNA"/>
</dbReference>
<dbReference type="Proteomes" id="UP000010411">
    <property type="component" value="Unassembled WGS sequence"/>
</dbReference>
<evidence type="ECO:0000313" key="1">
    <source>
        <dbReference type="EMBL" id="EKX60872.1"/>
    </source>
</evidence>
<keyword evidence="2" id="KW-1185">Reference proteome</keyword>
<proteinExistence type="predicted"/>
<organism evidence="1 2">
    <name type="scientific">Streptomyces ipomoeae 91-03</name>
    <dbReference type="NCBI Taxonomy" id="698759"/>
    <lineage>
        <taxon>Bacteria</taxon>
        <taxon>Bacillati</taxon>
        <taxon>Actinomycetota</taxon>
        <taxon>Actinomycetes</taxon>
        <taxon>Kitasatosporales</taxon>
        <taxon>Streptomycetaceae</taxon>
        <taxon>Streptomyces</taxon>
    </lineage>
</organism>
<comment type="caution">
    <text evidence="1">The sequence shown here is derived from an EMBL/GenBank/DDBJ whole genome shotgun (WGS) entry which is preliminary data.</text>
</comment>
<accession>L1KJW1</accession>
<protein>
    <submittedName>
        <fullName evidence="1">Uncharacterized protein</fullName>
    </submittedName>
</protein>
<sequence length="138" mass="15172">MIMARTFGVVEVSKLHRTGGLRDRPLAGKHDPAGHGAALFAFFAAMAESERDYIRDKTLEGQETARAKGKVIGGVPVSDGDMLATTARLRDEEHLSLREIASRLVIRTGKKRGQHPSPATVMRMLREHDEQMAAMEPP</sequence>